<sequence length="239" mass="23126">MAFIVDWAKDTAAGYLKTGIQAGGTMAGNVVGGVGNTIADGGRALGEGTVTGGIKGVGGYVNSYGDSIKNSFAADGPVGSAQKTAVKPGQAQRALPSAGGAMKALPSAGGATKALPSAGSATRSLPSAGGLQKALPAPSARTIGVPKPASQVSRPSTGGLPKKPSTPVGGKAADGRLRINPASRPKPPIGTPAGTATKPTGTGARPKPNSNAAIGPKPTAKPTPDGKVRISAASRPKPM</sequence>
<reference evidence="2 3" key="1">
    <citation type="submission" date="2021-11" db="EMBL/GenBank/DDBJ databases">
        <title>Black yeast isolated from Biological Soil Crust.</title>
        <authorList>
            <person name="Kurbessoian T."/>
        </authorList>
    </citation>
    <scope>NUCLEOTIDE SEQUENCE [LARGE SCALE GENOMIC DNA]</scope>
    <source>
        <strain evidence="2 3">CCFEE 5522</strain>
    </source>
</reference>
<accession>A0AAV9JTU0</accession>
<organism evidence="2 3">
    <name type="scientific">Oleoguttula mirabilis</name>
    <dbReference type="NCBI Taxonomy" id="1507867"/>
    <lineage>
        <taxon>Eukaryota</taxon>
        <taxon>Fungi</taxon>
        <taxon>Dikarya</taxon>
        <taxon>Ascomycota</taxon>
        <taxon>Pezizomycotina</taxon>
        <taxon>Dothideomycetes</taxon>
        <taxon>Dothideomycetidae</taxon>
        <taxon>Mycosphaerellales</taxon>
        <taxon>Teratosphaeriaceae</taxon>
        <taxon>Oleoguttula</taxon>
    </lineage>
</organism>
<protein>
    <submittedName>
        <fullName evidence="2">Uncharacterized protein</fullName>
    </submittedName>
</protein>
<dbReference type="Proteomes" id="UP001324427">
    <property type="component" value="Unassembled WGS sequence"/>
</dbReference>
<feature type="compositionally biased region" description="Low complexity" evidence="1">
    <location>
        <begin position="191"/>
        <end position="204"/>
    </location>
</feature>
<dbReference type="EMBL" id="JAVFHQ010000006">
    <property type="protein sequence ID" value="KAK4548715.1"/>
    <property type="molecule type" value="Genomic_DNA"/>
</dbReference>
<name>A0AAV9JTU0_9PEZI</name>
<evidence type="ECO:0000313" key="2">
    <source>
        <dbReference type="EMBL" id="KAK4548715.1"/>
    </source>
</evidence>
<keyword evidence="3" id="KW-1185">Reference proteome</keyword>
<feature type="region of interest" description="Disordered" evidence="1">
    <location>
        <begin position="76"/>
        <end position="239"/>
    </location>
</feature>
<gene>
    <name evidence="2" type="ORF">LTR36_008488</name>
</gene>
<proteinExistence type="predicted"/>
<dbReference type="AlphaFoldDB" id="A0AAV9JTU0"/>
<evidence type="ECO:0000313" key="3">
    <source>
        <dbReference type="Proteomes" id="UP001324427"/>
    </source>
</evidence>
<comment type="caution">
    <text evidence="2">The sequence shown here is derived from an EMBL/GenBank/DDBJ whole genome shotgun (WGS) entry which is preliminary data.</text>
</comment>
<evidence type="ECO:0000256" key="1">
    <source>
        <dbReference type="SAM" id="MobiDB-lite"/>
    </source>
</evidence>